<dbReference type="GO" id="GO:0005886">
    <property type="term" value="C:plasma membrane"/>
    <property type="evidence" value="ECO:0007669"/>
    <property type="project" value="TreeGrafter"/>
</dbReference>
<feature type="region of interest" description="Disordered" evidence="1">
    <location>
        <begin position="1"/>
        <end position="42"/>
    </location>
</feature>
<dbReference type="EMBL" id="MU825881">
    <property type="protein sequence ID" value="KAJ7385427.1"/>
    <property type="molecule type" value="Genomic_DNA"/>
</dbReference>
<comment type="caution">
    <text evidence="3">The sequence shown here is derived from an EMBL/GenBank/DDBJ whole genome shotgun (WGS) entry which is preliminary data.</text>
</comment>
<evidence type="ECO:0000313" key="4">
    <source>
        <dbReference type="Proteomes" id="UP001163046"/>
    </source>
</evidence>
<evidence type="ECO:0000259" key="2">
    <source>
        <dbReference type="PROSITE" id="PS50004"/>
    </source>
</evidence>
<dbReference type="GO" id="GO:0005509">
    <property type="term" value="F:calcium ion binding"/>
    <property type="evidence" value="ECO:0007669"/>
    <property type="project" value="TreeGrafter"/>
</dbReference>
<dbReference type="GO" id="GO:0001786">
    <property type="term" value="F:phosphatidylserine binding"/>
    <property type="evidence" value="ECO:0007669"/>
    <property type="project" value="TreeGrafter"/>
</dbReference>
<dbReference type="InterPro" id="IPR035892">
    <property type="entry name" value="C2_domain_sf"/>
</dbReference>
<dbReference type="PANTHER" id="PTHR10024">
    <property type="entry name" value="SYNAPTOTAGMIN"/>
    <property type="match status" value="1"/>
</dbReference>
<dbReference type="InterPro" id="IPR000008">
    <property type="entry name" value="C2_dom"/>
</dbReference>
<dbReference type="GO" id="GO:0017156">
    <property type="term" value="P:calcium-ion regulated exocytosis"/>
    <property type="evidence" value="ECO:0007669"/>
    <property type="project" value="TreeGrafter"/>
</dbReference>
<reference evidence="3" key="1">
    <citation type="submission" date="2023-01" db="EMBL/GenBank/DDBJ databases">
        <title>Genome assembly of the deep-sea coral Lophelia pertusa.</title>
        <authorList>
            <person name="Herrera S."/>
            <person name="Cordes E."/>
        </authorList>
    </citation>
    <scope>NUCLEOTIDE SEQUENCE</scope>
    <source>
        <strain evidence="3">USNM1676648</strain>
        <tissue evidence="3">Polyp</tissue>
    </source>
</reference>
<dbReference type="GO" id="GO:0070382">
    <property type="term" value="C:exocytic vesicle"/>
    <property type="evidence" value="ECO:0007669"/>
    <property type="project" value="TreeGrafter"/>
</dbReference>
<dbReference type="GO" id="GO:0000149">
    <property type="term" value="F:SNARE binding"/>
    <property type="evidence" value="ECO:0007669"/>
    <property type="project" value="TreeGrafter"/>
</dbReference>
<sequence>MKSQEKLSPPAFRRALSMPDPSGDSRSEEGLGGGTAGLSTKEYRPQYRRAVSQYAPHSAQVAKKKTSAAPYGKLEVSLQFVTTKNLLIVQVNGAFDLPHVRLSGISTPYVRVHLLPGQRHKDTRSSFLNLGTNRICMFDQITLQEAQSSTLKFVVLDYDKFSRSEFVAEVMLSLLDVDLSAETTLSLHLNSKTISDSDDRGSLMVSLCHQPTAGHLHVIIMKATGLPTPKSDTPGGLDTYVKVLYYAQGKVIERQKDQSGQENFFTSFQRSLRLRYPRRGLETLQRYV</sequence>
<dbReference type="PROSITE" id="PS50004">
    <property type="entry name" value="C2"/>
    <property type="match status" value="1"/>
</dbReference>
<proteinExistence type="predicted"/>
<organism evidence="3 4">
    <name type="scientific">Desmophyllum pertusum</name>
    <dbReference type="NCBI Taxonomy" id="174260"/>
    <lineage>
        <taxon>Eukaryota</taxon>
        <taxon>Metazoa</taxon>
        <taxon>Cnidaria</taxon>
        <taxon>Anthozoa</taxon>
        <taxon>Hexacorallia</taxon>
        <taxon>Scleractinia</taxon>
        <taxon>Caryophylliina</taxon>
        <taxon>Caryophylliidae</taxon>
        <taxon>Desmophyllum</taxon>
    </lineage>
</organism>
<evidence type="ECO:0000256" key="1">
    <source>
        <dbReference type="SAM" id="MobiDB-lite"/>
    </source>
</evidence>
<feature type="domain" description="C2" evidence="2">
    <location>
        <begin position="70"/>
        <end position="187"/>
    </location>
</feature>
<dbReference type="GO" id="GO:0030276">
    <property type="term" value="F:clathrin binding"/>
    <property type="evidence" value="ECO:0007669"/>
    <property type="project" value="TreeGrafter"/>
</dbReference>
<dbReference type="AlphaFoldDB" id="A0A9W9ZPI9"/>
<protein>
    <recommendedName>
        <fullName evidence="2">C2 domain-containing protein</fullName>
    </recommendedName>
</protein>
<dbReference type="OrthoDB" id="67700at2759"/>
<dbReference type="Gene3D" id="2.60.40.150">
    <property type="entry name" value="C2 domain"/>
    <property type="match status" value="2"/>
</dbReference>
<keyword evidence="4" id="KW-1185">Reference proteome</keyword>
<dbReference type="SUPFAM" id="SSF49562">
    <property type="entry name" value="C2 domain (Calcium/lipid-binding domain, CaLB)"/>
    <property type="match status" value="2"/>
</dbReference>
<dbReference type="Proteomes" id="UP001163046">
    <property type="component" value="Unassembled WGS sequence"/>
</dbReference>
<name>A0A9W9ZPI9_9CNID</name>
<accession>A0A9W9ZPI9</accession>
<dbReference type="Pfam" id="PF00168">
    <property type="entry name" value="C2"/>
    <property type="match status" value="2"/>
</dbReference>
<gene>
    <name evidence="3" type="ORF">OS493_016511</name>
</gene>
<dbReference type="GO" id="GO:0005544">
    <property type="term" value="F:calcium-dependent phospholipid binding"/>
    <property type="evidence" value="ECO:0007669"/>
    <property type="project" value="TreeGrafter"/>
</dbReference>
<evidence type="ECO:0000313" key="3">
    <source>
        <dbReference type="EMBL" id="KAJ7385427.1"/>
    </source>
</evidence>